<proteinExistence type="predicted"/>
<dbReference type="RefSeq" id="WP_375520565.1">
    <property type="nucleotide sequence ID" value="NZ_JBHIRY010000012.1"/>
</dbReference>
<keyword evidence="2" id="KW-1185">Reference proteome</keyword>
<accession>A0ABV5C1M6</accession>
<name>A0ABV5C1M6_9BACL</name>
<gene>
    <name evidence="1" type="ORF">ACE5LO_13560</name>
</gene>
<dbReference type="EMBL" id="JBHIRY010000012">
    <property type="protein sequence ID" value="MFB5761419.1"/>
    <property type="molecule type" value="Genomic_DNA"/>
</dbReference>
<reference evidence="1 2" key="1">
    <citation type="submission" date="2024-09" db="EMBL/GenBank/DDBJ databases">
        <title>Paenibacillus zeirhizospherea sp. nov., isolated from surface of the maize (Zea mays) roots in a horticulture field, Hungary.</title>
        <authorList>
            <person name="Marton D."/>
            <person name="Farkas M."/>
            <person name="Bedics A."/>
            <person name="Toth E."/>
            <person name="Tancsics A."/>
            <person name="Boka K."/>
            <person name="Marati G."/>
            <person name="Kriszt B."/>
            <person name="Cserhati M."/>
        </authorList>
    </citation>
    <scope>NUCLEOTIDE SEQUENCE [LARGE SCALE GENOMIC DNA]</scope>
    <source>
        <strain evidence="1 2">JCM 18446</strain>
    </source>
</reference>
<comment type="caution">
    <text evidence="1">The sequence shown here is derived from an EMBL/GenBank/DDBJ whole genome shotgun (WGS) entry which is preliminary data.</text>
</comment>
<sequence>MEQQEFARYLLGLIDEEAEDEEIDPGAFYGYFQFFMPSGEGVERVFAPLDKGAAYLQRIAPIYEMLDPADFKGEQVPGYFIGKTGRASEEVLRALGEQLVQGLQQLFEEQTDMEGMDEPLSYLREIEEIIILQKGEIMAFENRKEPIIYETMFEIVEERTDYDGPIWVLSEAYYSIACDYWLSYYLQWPRYKKLANMDPLAPYFELYKIGYTAVFSGRSLYIGSY</sequence>
<evidence type="ECO:0000313" key="2">
    <source>
        <dbReference type="Proteomes" id="UP001580430"/>
    </source>
</evidence>
<organism evidence="1 2">
    <name type="scientific">Paenibacillus medicaginis</name>
    <dbReference type="NCBI Taxonomy" id="1470560"/>
    <lineage>
        <taxon>Bacteria</taxon>
        <taxon>Bacillati</taxon>
        <taxon>Bacillota</taxon>
        <taxon>Bacilli</taxon>
        <taxon>Bacillales</taxon>
        <taxon>Paenibacillaceae</taxon>
        <taxon>Paenibacillus</taxon>
    </lineage>
</organism>
<dbReference type="Proteomes" id="UP001580430">
    <property type="component" value="Unassembled WGS sequence"/>
</dbReference>
<evidence type="ECO:0000313" key="1">
    <source>
        <dbReference type="EMBL" id="MFB5761419.1"/>
    </source>
</evidence>
<protein>
    <submittedName>
        <fullName evidence="1">Uncharacterized protein</fullName>
    </submittedName>
</protein>